<dbReference type="InterPro" id="IPR029062">
    <property type="entry name" value="Class_I_gatase-like"/>
</dbReference>
<dbReference type="EMBL" id="JACRIW010000077">
    <property type="protein sequence ID" value="MBI5169973.1"/>
    <property type="molecule type" value="Genomic_DNA"/>
</dbReference>
<dbReference type="SUPFAM" id="SSF52317">
    <property type="entry name" value="Class I glutamine amidotransferase-like"/>
    <property type="match status" value="1"/>
</dbReference>
<dbReference type="Gene3D" id="3.40.50.880">
    <property type="match status" value="1"/>
</dbReference>
<dbReference type="PANTHER" id="PTHR37947">
    <property type="entry name" value="BLL2462 PROTEIN"/>
    <property type="match status" value="1"/>
</dbReference>
<organism evidence="2 3">
    <name type="scientific">Eiseniibacteriota bacterium</name>
    <dbReference type="NCBI Taxonomy" id="2212470"/>
    <lineage>
        <taxon>Bacteria</taxon>
        <taxon>Candidatus Eiseniibacteriota</taxon>
    </lineage>
</organism>
<keyword evidence="1" id="KW-0812">Transmembrane</keyword>
<dbReference type="SUPFAM" id="SSF53300">
    <property type="entry name" value="vWA-like"/>
    <property type="match status" value="1"/>
</dbReference>
<gene>
    <name evidence="2" type="ORF">HZA61_10830</name>
</gene>
<proteinExistence type="predicted"/>
<keyword evidence="1" id="KW-1133">Transmembrane helix</keyword>
<evidence type="ECO:0000313" key="2">
    <source>
        <dbReference type="EMBL" id="MBI5169973.1"/>
    </source>
</evidence>
<feature type="transmembrane region" description="Helical" evidence="1">
    <location>
        <begin position="42"/>
        <end position="62"/>
    </location>
</feature>
<accession>A0A933SGK8</accession>
<evidence type="ECO:0000256" key="1">
    <source>
        <dbReference type="SAM" id="Phobius"/>
    </source>
</evidence>
<dbReference type="PANTHER" id="PTHR37947:SF1">
    <property type="entry name" value="BLL2462 PROTEIN"/>
    <property type="match status" value="1"/>
</dbReference>
<feature type="transmembrane region" description="Helical" evidence="1">
    <location>
        <begin position="12"/>
        <end position="30"/>
    </location>
</feature>
<name>A0A933SGK8_UNCEI</name>
<dbReference type="Gene3D" id="3.40.50.410">
    <property type="entry name" value="von Willebrand factor, type A domain"/>
    <property type="match status" value="1"/>
</dbReference>
<dbReference type="InterPro" id="IPR036465">
    <property type="entry name" value="vWFA_dom_sf"/>
</dbReference>
<keyword evidence="1" id="KW-0472">Membrane</keyword>
<protein>
    <recommendedName>
        <fullName evidence="4">VWA domain-containing protein</fullName>
    </recommendedName>
</protein>
<evidence type="ECO:0000313" key="3">
    <source>
        <dbReference type="Proteomes" id="UP000696931"/>
    </source>
</evidence>
<sequence>MTDFTLHFAPRAPWVLLAFGTLAAVALSWWAYRFAMPPVPPLWRRALTVARALVLLALLWLLGQPVLERALPASGRRVTVLVDRSASMDLPERRGGAPRAETASRVARDVASALRARAQVREAGFAAALLGDSAKSGEGRDASALGDALAALAALPVERRPDGVVVVSDGVVNAGADPVAAARTLGVPVHTVLVGEPLGADRAIASVETGASARVGEPTPVVVRVMTSEPRGAAVPVRLMDGERELAHGTVTAPGAGAEASVTLRVTPSRPGLAVWTARVGALDGDAAPLNDARQVAVPVLPGKLGVLVVSAGLQWDLAFLRRALLGDTTLTISTRVRERSGWREIRASGAGGAGSAAPSAADLRGIAVVVLDGLAASDVSPAFDAALAGFVRDGGGLLVLPGASPGLLGLERGKLGASLHVDGVDAAVSEERPKPSAAAGELLAWDDDPARSAQAWRAAGPLAHVQRIQPGEGDRVLLESQEDGPPLLLSRRIGRGPVLMLNGAGFWRWSLSANDDQAAERAKRLWRRVVRWLSEPVQGEPLRVQPERWLSAGGERVRLLATLQNDAFEPVAGATLTGSASDGAGHSRELAFTPGEAGAYTATLEGLPAGTWQVNVRAERSGREAGRARSEFAVDRWSLEALRAEPDSATLAAVAAGSGGAVTLAADAKRWAGAIETRTLTRRRTASTRLWESPWLFAAIVTLLSAEWIARRRRGLA</sequence>
<dbReference type="AlphaFoldDB" id="A0A933SGK8"/>
<evidence type="ECO:0008006" key="4">
    <source>
        <dbReference type="Google" id="ProtNLM"/>
    </source>
</evidence>
<dbReference type="Proteomes" id="UP000696931">
    <property type="component" value="Unassembled WGS sequence"/>
</dbReference>
<reference evidence="2" key="1">
    <citation type="submission" date="2020-07" db="EMBL/GenBank/DDBJ databases">
        <title>Huge and variable diversity of episymbiotic CPR bacteria and DPANN archaea in groundwater ecosystems.</title>
        <authorList>
            <person name="He C.Y."/>
            <person name="Keren R."/>
            <person name="Whittaker M."/>
            <person name="Farag I.F."/>
            <person name="Doudna J."/>
            <person name="Cate J.H.D."/>
            <person name="Banfield J.F."/>
        </authorList>
    </citation>
    <scope>NUCLEOTIDE SEQUENCE</scope>
    <source>
        <strain evidence="2">NC_groundwater_1813_Pr3_B-0.1um_71_17</strain>
    </source>
</reference>
<comment type="caution">
    <text evidence="2">The sequence shown here is derived from an EMBL/GenBank/DDBJ whole genome shotgun (WGS) entry which is preliminary data.</text>
</comment>